<sequence length="73" mass="7898">MRRIKAAVSLLVPVFALALRHAEHMGTAMESRGYESGIVRTHWHQSHPGAADVCACIGVVIWIAGLIAIPQLL</sequence>
<dbReference type="GO" id="GO:0005886">
    <property type="term" value="C:plasma membrane"/>
    <property type="evidence" value="ECO:0007669"/>
    <property type="project" value="UniProtKB-ARBA"/>
</dbReference>
<keyword evidence="7" id="KW-1185">Reference proteome</keyword>
<dbReference type="RefSeq" id="WP_094690839.1">
    <property type="nucleotide sequence ID" value="NZ_MWWQ01000005.1"/>
</dbReference>
<dbReference type="EMBL" id="MWWQ01000005">
    <property type="protein sequence ID" value="OZG52923.1"/>
    <property type="molecule type" value="Genomic_DNA"/>
</dbReference>
<dbReference type="InterPro" id="IPR003339">
    <property type="entry name" value="ABC/ECF_trnsptr_transmembrane"/>
</dbReference>
<dbReference type="OrthoDB" id="92887at2"/>
<dbReference type="Pfam" id="PF02361">
    <property type="entry name" value="CbiQ"/>
    <property type="match status" value="1"/>
</dbReference>
<evidence type="ECO:0000256" key="4">
    <source>
        <dbReference type="ARBA" id="ARBA00023136"/>
    </source>
</evidence>
<dbReference type="Proteomes" id="UP000216454">
    <property type="component" value="Unassembled WGS sequence"/>
</dbReference>
<proteinExistence type="predicted"/>
<organism evidence="6 7">
    <name type="scientific">Pseudoscardovia suis</name>
    <dbReference type="NCBI Taxonomy" id="987063"/>
    <lineage>
        <taxon>Bacteria</taxon>
        <taxon>Bacillati</taxon>
        <taxon>Actinomycetota</taxon>
        <taxon>Actinomycetes</taxon>
        <taxon>Bifidobacteriales</taxon>
        <taxon>Bifidobacteriaceae</taxon>
        <taxon>Pseudoscardovia</taxon>
    </lineage>
</organism>
<name>A0A261F1H8_9BIFI</name>
<dbReference type="CDD" id="cd16914">
    <property type="entry name" value="EcfT"/>
    <property type="match status" value="1"/>
</dbReference>
<evidence type="ECO:0000256" key="1">
    <source>
        <dbReference type="ARBA" id="ARBA00004141"/>
    </source>
</evidence>
<keyword evidence="4 5" id="KW-0472">Membrane</keyword>
<evidence type="ECO:0000256" key="3">
    <source>
        <dbReference type="ARBA" id="ARBA00022989"/>
    </source>
</evidence>
<evidence type="ECO:0000313" key="7">
    <source>
        <dbReference type="Proteomes" id="UP000216454"/>
    </source>
</evidence>
<evidence type="ECO:0000256" key="2">
    <source>
        <dbReference type="ARBA" id="ARBA00022692"/>
    </source>
</evidence>
<keyword evidence="2 5" id="KW-0812">Transmembrane</keyword>
<comment type="subcellular location">
    <subcellularLocation>
        <location evidence="1">Membrane</location>
        <topology evidence="1">Multi-pass membrane protein</topology>
    </subcellularLocation>
</comment>
<protein>
    <submittedName>
        <fullName evidence="6">Cobalt ABC transporter, ATP-binding protein</fullName>
    </submittedName>
</protein>
<keyword evidence="6" id="KW-0067">ATP-binding</keyword>
<gene>
    <name evidence="6" type="ORF">PSSU_0541</name>
</gene>
<evidence type="ECO:0000256" key="5">
    <source>
        <dbReference type="SAM" id="Phobius"/>
    </source>
</evidence>
<dbReference type="GO" id="GO:0005524">
    <property type="term" value="F:ATP binding"/>
    <property type="evidence" value="ECO:0007669"/>
    <property type="project" value="UniProtKB-KW"/>
</dbReference>
<keyword evidence="3 5" id="KW-1133">Transmembrane helix</keyword>
<evidence type="ECO:0000313" key="6">
    <source>
        <dbReference type="EMBL" id="OZG52923.1"/>
    </source>
</evidence>
<accession>A0A261F1H8</accession>
<feature type="transmembrane region" description="Helical" evidence="5">
    <location>
        <begin position="46"/>
        <end position="69"/>
    </location>
</feature>
<comment type="caution">
    <text evidence="6">The sequence shown here is derived from an EMBL/GenBank/DDBJ whole genome shotgun (WGS) entry which is preliminary data.</text>
</comment>
<reference evidence="6 7" key="1">
    <citation type="journal article" date="2017" name="BMC Genomics">
        <title>Comparative genomic and phylogenomic analyses of the Bifidobacteriaceae family.</title>
        <authorList>
            <person name="Lugli G.A."/>
            <person name="Milani C."/>
            <person name="Turroni F."/>
            <person name="Duranti S."/>
            <person name="Mancabelli L."/>
            <person name="Mangifesta M."/>
            <person name="Ferrario C."/>
            <person name="Modesto M."/>
            <person name="Mattarelli P."/>
            <person name="Jiri K."/>
            <person name="van Sinderen D."/>
            <person name="Ventura M."/>
        </authorList>
    </citation>
    <scope>NUCLEOTIDE SEQUENCE [LARGE SCALE GENOMIC DNA]</scope>
    <source>
        <strain evidence="6 7">DSM 24744</strain>
    </source>
</reference>
<keyword evidence="6" id="KW-0547">Nucleotide-binding</keyword>
<dbReference type="AlphaFoldDB" id="A0A261F1H8"/>